<evidence type="ECO:0000259" key="5">
    <source>
        <dbReference type="SMART" id="SM00829"/>
    </source>
</evidence>
<dbReference type="InterPro" id="IPR020843">
    <property type="entry name" value="ER"/>
</dbReference>
<dbReference type="InterPro" id="IPR002328">
    <property type="entry name" value="ADH_Zn_CS"/>
</dbReference>
<reference evidence="6 7" key="1">
    <citation type="journal article" date="2017" name="Nature">
        <title>Atmospheric trace gases support primary production in Antarctic desert surface soil.</title>
        <authorList>
            <person name="Ji M."/>
            <person name="Greening C."/>
            <person name="Vanwonterghem I."/>
            <person name="Carere C.R."/>
            <person name="Bay S.K."/>
            <person name="Steen J.A."/>
            <person name="Montgomery K."/>
            <person name="Lines T."/>
            <person name="Beardall J."/>
            <person name="van Dorst J."/>
            <person name="Snape I."/>
            <person name="Stott M.B."/>
            <person name="Hugenholtz P."/>
            <person name="Ferrari B.C."/>
        </authorList>
    </citation>
    <scope>NUCLEOTIDE SEQUENCE [LARGE SCALE GENOMIC DNA]</scope>
    <source>
        <strain evidence="6">RRmetagenome_bin12</strain>
    </source>
</reference>
<gene>
    <name evidence="6" type="ORF">DLM65_04690</name>
</gene>
<dbReference type="InterPro" id="IPR013154">
    <property type="entry name" value="ADH-like_N"/>
</dbReference>
<protein>
    <submittedName>
        <fullName evidence="6">Alcohol dehydrogenase</fullName>
    </submittedName>
</protein>
<comment type="similarity">
    <text evidence="4">Belongs to the zinc-containing alcohol dehydrogenase family.</text>
</comment>
<accession>A0A2W5Z9J4</accession>
<dbReference type="Proteomes" id="UP000248724">
    <property type="component" value="Unassembled WGS sequence"/>
</dbReference>
<proteinExistence type="inferred from homology"/>
<dbReference type="AlphaFoldDB" id="A0A2W5Z9J4"/>
<dbReference type="GO" id="GO:0016491">
    <property type="term" value="F:oxidoreductase activity"/>
    <property type="evidence" value="ECO:0007669"/>
    <property type="project" value="UniProtKB-KW"/>
</dbReference>
<dbReference type="SUPFAM" id="SSF50129">
    <property type="entry name" value="GroES-like"/>
    <property type="match status" value="1"/>
</dbReference>
<evidence type="ECO:0000313" key="6">
    <source>
        <dbReference type="EMBL" id="PZR82052.1"/>
    </source>
</evidence>
<dbReference type="InterPro" id="IPR036291">
    <property type="entry name" value="NAD(P)-bd_dom_sf"/>
</dbReference>
<dbReference type="PANTHER" id="PTHR43401:SF5">
    <property type="entry name" value="ALCOHOL DEHYDROGENASE-RELATED"/>
    <property type="match status" value="1"/>
</dbReference>
<dbReference type="Pfam" id="PF08240">
    <property type="entry name" value="ADH_N"/>
    <property type="match status" value="1"/>
</dbReference>
<dbReference type="PANTHER" id="PTHR43401">
    <property type="entry name" value="L-THREONINE 3-DEHYDROGENASE"/>
    <property type="match status" value="1"/>
</dbReference>
<dbReference type="EMBL" id="QHBU01000084">
    <property type="protein sequence ID" value="PZR82052.1"/>
    <property type="molecule type" value="Genomic_DNA"/>
</dbReference>
<dbReference type="PROSITE" id="PS00059">
    <property type="entry name" value="ADH_ZINC"/>
    <property type="match status" value="1"/>
</dbReference>
<dbReference type="CDD" id="cd08260">
    <property type="entry name" value="Zn_ADH6"/>
    <property type="match status" value="1"/>
</dbReference>
<dbReference type="GO" id="GO:0008270">
    <property type="term" value="F:zinc ion binding"/>
    <property type="evidence" value="ECO:0007669"/>
    <property type="project" value="InterPro"/>
</dbReference>
<dbReference type="InterPro" id="IPR013149">
    <property type="entry name" value="ADH-like_C"/>
</dbReference>
<feature type="domain" description="Enoyl reductase (ER)" evidence="5">
    <location>
        <begin position="10"/>
        <end position="342"/>
    </location>
</feature>
<keyword evidence="1 4" id="KW-0479">Metal-binding</keyword>
<dbReference type="Gene3D" id="3.90.180.10">
    <property type="entry name" value="Medium-chain alcohol dehydrogenases, catalytic domain"/>
    <property type="match status" value="1"/>
</dbReference>
<evidence type="ECO:0000313" key="7">
    <source>
        <dbReference type="Proteomes" id="UP000248724"/>
    </source>
</evidence>
<evidence type="ECO:0000256" key="1">
    <source>
        <dbReference type="ARBA" id="ARBA00022723"/>
    </source>
</evidence>
<evidence type="ECO:0000256" key="2">
    <source>
        <dbReference type="ARBA" id="ARBA00022833"/>
    </source>
</evidence>
<evidence type="ECO:0000256" key="4">
    <source>
        <dbReference type="RuleBase" id="RU361277"/>
    </source>
</evidence>
<sequence length="344" mass="35243">MKAVQFEAYGSPPRVVDVAEPRCPPDGVVIEVGATGLCRSDWHAWRGHETVALPHIPGHEFAGVIAAVGERVRSWTVGERVTAPFVLGCGICEQCRAGAAQVCTDQRQPGFSGPGSFAERVAVERADFNLVALPAGLDFVTAASLGCRFATAFRALTAHARVGTGQWVAVFGCGGVGLSAVMIATALGAQVVAVDAFAGALERATAIGAVVTVEAGREPDTAGAVIAATDGGAHVSMDAAGSAATAIASVRSLRRRGRHVQVGLLHGADATPALAMDRVIAFELELYGSHGMAARDYPAMLELVESGALQPRRLVGSVIDLNGTPDALMAMDAPGADGITVVAM</sequence>
<dbReference type="InterPro" id="IPR050129">
    <property type="entry name" value="Zn_alcohol_dh"/>
</dbReference>
<dbReference type="InterPro" id="IPR011032">
    <property type="entry name" value="GroES-like_sf"/>
</dbReference>
<comment type="cofactor">
    <cofactor evidence="4">
        <name>Zn(2+)</name>
        <dbReference type="ChEBI" id="CHEBI:29105"/>
    </cofactor>
</comment>
<evidence type="ECO:0000256" key="3">
    <source>
        <dbReference type="ARBA" id="ARBA00023002"/>
    </source>
</evidence>
<dbReference type="SUPFAM" id="SSF51735">
    <property type="entry name" value="NAD(P)-binding Rossmann-fold domains"/>
    <property type="match status" value="1"/>
</dbReference>
<keyword evidence="2 4" id="KW-0862">Zinc</keyword>
<dbReference type="Pfam" id="PF00107">
    <property type="entry name" value="ADH_zinc_N"/>
    <property type="match status" value="1"/>
</dbReference>
<comment type="caution">
    <text evidence="6">The sequence shown here is derived from an EMBL/GenBank/DDBJ whole genome shotgun (WGS) entry which is preliminary data.</text>
</comment>
<dbReference type="SMART" id="SM00829">
    <property type="entry name" value="PKS_ER"/>
    <property type="match status" value="1"/>
</dbReference>
<name>A0A2W5Z9J4_9BACT</name>
<keyword evidence="3" id="KW-0560">Oxidoreductase</keyword>
<dbReference type="Gene3D" id="3.40.50.720">
    <property type="entry name" value="NAD(P)-binding Rossmann-like Domain"/>
    <property type="match status" value="1"/>
</dbReference>
<organism evidence="6 7">
    <name type="scientific">Candidatus Aeolococcus gillhamiae</name>
    <dbReference type="NCBI Taxonomy" id="3127015"/>
    <lineage>
        <taxon>Bacteria</taxon>
        <taxon>Bacillati</taxon>
        <taxon>Candidatus Dormiibacterota</taxon>
        <taxon>Candidatus Dormibacteria</taxon>
        <taxon>Candidatus Aeolococcales</taxon>
        <taxon>Candidatus Aeolococcaceae</taxon>
        <taxon>Candidatus Aeolococcus</taxon>
    </lineage>
</organism>